<proteinExistence type="predicted"/>
<organism evidence="1 2">
    <name type="scientific">Gigaspora margarita</name>
    <dbReference type="NCBI Taxonomy" id="4874"/>
    <lineage>
        <taxon>Eukaryota</taxon>
        <taxon>Fungi</taxon>
        <taxon>Fungi incertae sedis</taxon>
        <taxon>Mucoromycota</taxon>
        <taxon>Glomeromycotina</taxon>
        <taxon>Glomeromycetes</taxon>
        <taxon>Diversisporales</taxon>
        <taxon>Gigasporaceae</taxon>
        <taxon>Gigaspora</taxon>
    </lineage>
</organism>
<comment type="caution">
    <text evidence="1">The sequence shown here is derived from an EMBL/GenBank/DDBJ whole genome shotgun (WGS) entry which is preliminary data.</text>
</comment>
<evidence type="ECO:0000313" key="1">
    <source>
        <dbReference type="EMBL" id="KAF0544220.1"/>
    </source>
</evidence>
<dbReference type="OrthoDB" id="2444346at2759"/>
<sequence>MFAYWALGSSKNIDDSDIYDKDIDSDISESESAEGSSCFLGSKEYSSDEDDLDFDIINQSNKKQQHGKKLVNSKSWSNENECKEIDIQVEYNSWDLYLKCVVYILKDCKFENCLLF</sequence>
<evidence type="ECO:0000313" key="2">
    <source>
        <dbReference type="Proteomes" id="UP000439903"/>
    </source>
</evidence>
<keyword evidence="2" id="KW-1185">Reference proteome</keyword>
<dbReference type="EMBL" id="WTPW01000127">
    <property type="protein sequence ID" value="KAF0544220.1"/>
    <property type="molecule type" value="Genomic_DNA"/>
</dbReference>
<name>A0A8H4AYD2_GIGMA</name>
<dbReference type="AlphaFoldDB" id="A0A8H4AYD2"/>
<gene>
    <name evidence="1" type="ORF">F8M41_003039</name>
</gene>
<reference evidence="1 2" key="1">
    <citation type="journal article" date="2019" name="Environ. Microbiol.">
        <title>At the nexus of three kingdoms: the genome of the mycorrhizal fungus Gigaspora margarita provides insights into plant, endobacterial and fungal interactions.</title>
        <authorList>
            <person name="Venice F."/>
            <person name="Ghignone S."/>
            <person name="Salvioli di Fossalunga A."/>
            <person name="Amselem J."/>
            <person name="Novero M."/>
            <person name="Xianan X."/>
            <person name="Sedzielewska Toro K."/>
            <person name="Morin E."/>
            <person name="Lipzen A."/>
            <person name="Grigoriev I.V."/>
            <person name="Henrissat B."/>
            <person name="Martin F.M."/>
            <person name="Bonfante P."/>
        </authorList>
    </citation>
    <scope>NUCLEOTIDE SEQUENCE [LARGE SCALE GENOMIC DNA]</scope>
    <source>
        <strain evidence="1 2">BEG34</strain>
    </source>
</reference>
<dbReference type="Proteomes" id="UP000439903">
    <property type="component" value="Unassembled WGS sequence"/>
</dbReference>
<accession>A0A8H4AYD2</accession>
<protein>
    <submittedName>
        <fullName evidence="1">Uncharacterized protein</fullName>
    </submittedName>
</protein>